<protein>
    <submittedName>
        <fullName evidence="1">Uncharacterized protein</fullName>
    </submittedName>
</protein>
<proteinExistence type="predicted"/>
<dbReference type="AlphaFoldDB" id="A0A0H4WSX9"/>
<accession>A0A0H4WSX9</accession>
<gene>
    <name evidence="1" type="ORF">A176_003493</name>
</gene>
<name>A0A0H4WSX9_9BACT</name>
<organism evidence="1 2">
    <name type="scientific">Pseudomyxococcus hansupus</name>
    <dbReference type="NCBI Taxonomy" id="1297742"/>
    <lineage>
        <taxon>Bacteria</taxon>
        <taxon>Pseudomonadati</taxon>
        <taxon>Myxococcota</taxon>
        <taxon>Myxococcia</taxon>
        <taxon>Myxococcales</taxon>
        <taxon>Cystobacterineae</taxon>
        <taxon>Myxococcaceae</taxon>
        <taxon>Pseudomyxococcus</taxon>
    </lineage>
</organism>
<dbReference type="PATRIC" id="fig|1297742.4.peg.3524"/>
<dbReference type="EMBL" id="CP012109">
    <property type="protein sequence ID" value="AKQ66581.1"/>
    <property type="molecule type" value="Genomic_DNA"/>
</dbReference>
<keyword evidence="2" id="KW-1185">Reference proteome</keyword>
<dbReference type="Proteomes" id="UP000009026">
    <property type="component" value="Chromosome"/>
</dbReference>
<reference evidence="1 2" key="1">
    <citation type="journal article" date="2016" name="PLoS ONE">
        <title>Complete Genome Sequence and Comparative Genomics of a Novel Myxobacterium Myxococcus hansupus.</title>
        <authorList>
            <person name="Sharma G."/>
            <person name="Narwani T."/>
            <person name="Subramanian S."/>
        </authorList>
    </citation>
    <scope>NUCLEOTIDE SEQUENCE [LARGE SCALE GENOMIC DNA]</scope>
    <source>
        <strain evidence="2">mixupus</strain>
    </source>
</reference>
<dbReference type="KEGG" id="mym:A176_003493"/>
<evidence type="ECO:0000313" key="2">
    <source>
        <dbReference type="Proteomes" id="UP000009026"/>
    </source>
</evidence>
<evidence type="ECO:0000313" key="1">
    <source>
        <dbReference type="EMBL" id="AKQ66581.1"/>
    </source>
</evidence>
<sequence>MNWGLNDGGVAGRPGGSTVGTVTFEGAGTVAARDSGDYVGYVPFSEEPFGPSWEKERLADELVERTSVPWVWLQGFGKSIQWEDSRGSAAFVQAYWSARGVPSPIGQCRHSVQLACPLEDVRLGDSLQVCSAESETDAQAIARTSCAPMRYNALSRSWRTWAIYGEPVEGQSIAPAATVLAVGPQQFLGYIPSSLKVVGISDDWTKLANELLERTAGTTVWLAGPVKFYAPRRSNP</sequence>